<dbReference type="Proteomes" id="UP000204584">
    <property type="component" value="Segment"/>
</dbReference>
<dbReference type="RefSeq" id="YP_008438116.1">
    <property type="nucleotide sequence ID" value="NC_022098.1"/>
</dbReference>
<protein>
    <recommendedName>
        <fullName evidence="4">DUF222 domain-containing protein</fullName>
    </recommendedName>
</protein>
<name>S4W381_9VIRU</name>
<reference evidence="2 3" key="1">
    <citation type="journal article" date="2013" name="Science">
        <title>Pandoraviruses: amoeba viruses with genomes up to 2.5 Mb reaching that of parasitic eukaryotes.</title>
        <authorList>
            <person name="Philippe N."/>
            <person name="Legendre M."/>
            <person name="Doutre G."/>
            <person name="Coute Y."/>
            <person name="Poirot O."/>
            <person name="Lescot M."/>
            <person name="Arslan D."/>
            <person name="Seltzer V."/>
            <person name="Bertaux L."/>
            <person name="Bruley C."/>
            <person name="Garin J."/>
            <person name="Claverie J.M."/>
            <person name="Abergel C."/>
        </authorList>
    </citation>
    <scope>NUCLEOTIDE SEQUENCE [LARGE SCALE GENOMIC DNA]</scope>
</reference>
<proteinExistence type="predicted"/>
<dbReference type="KEGG" id="vg:16606829"/>
<dbReference type="EMBL" id="KC977571">
    <property type="protein sequence ID" value="AGO85042.1"/>
    <property type="molecule type" value="Genomic_DNA"/>
</dbReference>
<evidence type="ECO:0000313" key="2">
    <source>
        <dbReference type="EMBL" id="AGO85042.1"/>
    </source>
</evidence>
<evidence type="ECO:0008006" key="4">
    <source>
        <dbReference type="Google" id="ProtNLM"/>
    </source>
</evidence>
<feature type="region of interest" description="Disordered" evidence="1">
    <location>
        <begin position="177"/>
        <end position="204"/>
    </location>
</feature>
<feature type="compositionally biased region" description="Basic and acidic residues" evidence="1">
    <location>
        <begin position="182"/>
        <end position="195"/>
    </location>
</feature>
<organism evidence="2 3">
    <name type="scientific">Pandoravirus salinus</name>
    <dbReference type="NCBI Taxonomy" id="1349410"/>
    <lineage>
        <taxon>Viruses</taxon>
        <taxon>Pandoravirus</taxon>
    </lineage>
</organism>
<gene>
    <name evidence="2" type="ORF">psal_cds_919</name>
</gene>
<evidence type="ECO:0000256" key="1">
    <source>
        <dbReference type="SAM" id="MobiDB-lite"/>
    </source>
</evidence>
<sequence>MADGGTGGTHLVEWIVGLTELCARVGGGVGTRDDIATLSRLLDGASFDALLGDGAAADMDGPAVVGRYARFWAALDRDPEALAAVVREARGWPPSVADAGMAYVRVAETKAVTMMHALARDEAQGTRWLSDATAPERLVVLLGNAVRRAVERAHLSTQGRITPDSGFCAGGCGSTRHATTSGRDDLGPLARHDRGATTGHSMPPSPVVDAHMYTSALLQSPTAYGAYGHNGGPVGATYSVRDHQRNRQHHDRSRDGRSAECAQEGAWWSRVCRMPGQDPHAAQ</sequence>
<dbReference type="GeneID" id="16606829"/>
<accession>S4W381</accession>
<keyword evidence="3" id="KW-1185">Reference proteome</keyword>
<evidence type="ECO:0000313" key="3">
    <source>
        <dbReference type="Proteomes" id="UP000204584"/>
    </source>
</evidence>